<keyword evidence="1" id="KW-0285">Flavoprotein</keyword>
<evidence type="ECO:0000313" key="2">
    <source>
        <dbReference type="EMBL" id="KAF5715827.1"/>
    </source>
</evidence>
<dbReference type="Gene3D" id="3.20.20.70">
    <property type="entry name" value="Aldolase class I"/>
    <property type="match status" value="1"/>
</dbReference>
<dbReference type="AlphaFoldDB" id="A0A8H6DI61"/>
<dbReference type="EMBL" id="JAAQPF010000103">
    <property type="protein sequence ID" value="KAF5715827.1"/>
    <property type="molecule type" value="Genomic_DNA"/>
</dbReference>
<dbReference type="SUPFAM" id="SSF51395">
    <property type="entry name" value="FMN-linked oxidoreductases"/>
    <property type="match status" value="1"/>
</dbReference>
<dbReference type="InterPro" id="IPR013785">
    <property type="entry name" value="Aldolase_TIM"/>
</dbReference>
<dbReference type="GO" id="GO:0010181">
    <property type="term" value="F:FMN binding"/>
    <property type="evidence" value="ECO:0007669"/>
    <property type="project" value="InterPro"/>
</dbReference>
<dbReference type="PANTHER" id="PTHR22893">
    <property type="entry name" value="NADH OXIDOREDUCTASE-RELATED"/>
    <property type="match status" value="1"/>
</dbReference>
<accession>A0A8H6DI61</accession>
<dbReference type="InterPro" id="IPR045247">
    <property type="entry name" value="Oye-like"/>
</dbReference>
<gene>
    <name evidence="2" type="ORF">FGLOB1_2864</name>
</gene>
<proteinExistence type="predicted"/>
<keyword evidence="3" id="KW-1185">Reference proteome</keyword>
<name>A0A8H6DI61_9HYPO</name>
<comment type="caution">
    <text evidence="2">The sequence shown here is derived from an EMBL/GenBank/DDBJ whole genome shotgun (WGS) entry which is preliminary data.</text>
</comment>
<reference evidence="2 3" key="1">
    <citation type="submission" date="2020-05" db="EMBL/GenBank/DDBJ databases">
        <title>Identification and distribution of gene clusters putatively required for synthesis of sphingolipid metabolism inhibitors in phylogenetically diverse species of the filamentous fungus Fusarium.</title>
        <authorList>
            <person name="Kim H.-S."/>
            <person name="Busman M."/>
            <person name="Brown D.W."/>
            <person name="Divon H."/>
            <person name="Uhlig S."/>
            <person name="Proctor R.H."/>
        </authorList>
    </citation>
    <scope>NUCLEOTIDE SEQUENCE [LARGE SCALE GENOMIC DNA]</scope>
    <source>
        <strain evidence="2 3">NRRL 26131</strain>
    </source>
</reference>
<evidence type="ECO:0000313" key="3">
    <source>
        <dbReference type="Proteomes" id="UP000532311"/>
    </source>
</evidence>
<sequence>MSEEELREVIEDHRITTRNAIEAGFDGVKAVVDIYLISFPRILPIRGQTIEAAALEAARGSPLSPWSDFIGMGMNDFSPTFTYIIQHLRALDIGFLDLIEARIRGNDDANCGGDNNVSFAVNAWGKQAPVVIIGGFNGESAQKAVDENYKDYKLAIALVTTGRATLICPSV</sequence>
<organism evidence="2 3">
    <name type="scientific">Fusarium globosum</name>
    <dbReference type="NCBI Taxonomy" id="78864"/>
    <lineage>
        <taxon>Eukaryota</taxon>
        <taxon>Fungi</taxon>
        <taxon>Dikarya</taxon>
        <taxon>Ascomycota</taxon>
        <taxon>Pezizomycotina</taxon>
        <taxon>Sordariomycetes</taxon>
        <taxon>Hypocreomycetidae</taxon>
        <taxon>Hypocreales</taxon>
        <taxon>Nectriaceae</taxon>
        <taxon>Fusarium</taxon>
        <taxon>Fusarium fujikuroi species complex</taxon>
    </lineage>
</organism>
<dbReference type="GO" id="GO:0003959">
    <property type="term" value="F:NADPH dehydrogenase activity"/>
    <property type="evidence" value="ECO:0007669"/>
    <property type="project" value="TreeGrafter"/>
</dbReference>
<dbReference type="Proteomes" id="UP000532311">
    <property type="component" value="Unassembled WGS sequence"/>
</dbReference>
<evidence type="ECO:0000256" key="1">
    <source>
        <dbReference type="ARBA" id="ARBA00022630"/>
    </source>
</evidence>
<dbReference type="PANTHER" id="PTHR22893:SF91">
    <property type="entry name" value="NADPH DEHYDROGENASE 2-RELATED"/>
    <property type="match status" value="1"/>
</dbReference>
<protein>
    <submittedName>
        <fullName evidence="2">Nadph2 dehydrogenase</fullName>
    </submittedName>
</protein>